<evidence type="ECO:0000256" key="1">
    <source>
        <dbReference type="SAM" id="Phobius"/>
    </source>
</evidence>
<dbReference type="EMBL" id="CP027228">
    <property type="protein sequence ID" value="AVM48847.1"/>
    <property type="molecule type" value="Genomic_DNA"/>
</dbReference>
<proteinExistence type="predicted"/>
<feature type="transmembrane region" description="Helical" evidence="1">
    <location>
        <begin position="5"/>
        <end position="25"/>
    </location>
</feature>
<reference evidence="3" key="1">
    <citation type="submission" date="2018-02" db="EMBL/GenBank/DDBJ databases">
        <authorList>
            <person name="Holder M.E."/>
            <person name="Ajami N.J."/>
            <person name="Petrosino J.F."/>
        </authorList>
    </citation>
    <scope>NUCLEOTIDE SEQUENCE [LARGE SCALE GENOMIC DNA]</scope>
    <source>
        <strain evidence="3">CCUG 47132</strain>
    </source>
</reference>
<dbReference type="RefSeq" id="WP_106057901.1">
    <property type="nucleotide sequence ID" value="NZ_CP027228.1"/>
</dbReference>
<gene>
    <name evidence="2" type="ORF">C5Q96_08265</name>
</gene>
<keyword evidence="3" id="KW-1185">Reference proteome</keyword>
<keyword evidence="1" id="KW-0472">Membrane</keyword>
<name>A0A2S0L6E5_9FIRM</name>
<evidence type="ECO:0000313" key="2">
    <source>
        <dbReference type="EMBL" id="AVM48847.1"/>
    </source>
</evidence>
<keyword evidence="1" id="KW-0812">Transmembrane</keyword>
<feature type="transmembrane region" description="Helical" evidence="1">
    <location>
        <begin position="73"/>
        <end position="93"/>
    </location>
</feature>
<dbReference type="AlphaFoldDB" id="A0A2S0L6E5"/>
<dbReference type="GeneID" id="78392255"/>
<protein>
    <submittedName>
        <fullName evidence="2">Uncharacterized protein</fullName>
    </submittedName>
</protein>
<keyword evidence="1" id="KW-1133">Transmembrane helix</keyword>
<evidence type="ECO:0000313" key="3">
    <source>
        <dbReference type="Proteomes" id="UP000237883"/>
    </source>
</evidence>
<dbReference type="OrthoDB" id="9992933at2"/>
<sequence length="95" mass="10530">MKKRLYNIGIMIGGFGIIILLVLIFSGEAYPSILFKMLAPIGLFLTFIGVIISFIGWLLMIKDAIEEKAGLDVKGLIFIGIIIFLIPILKNIFSN</sequence>
<dbReference type="KEGG" id="mdv:C5Q96_08265"/>
<organism evidence="2 3">
    <name type="scientific">Mogibacterium diversum</name>
    <dbReference type="NCBI Taxonomy" id="114527"/>
    <lineage>
        <taxon>Bacteria</taxon>
        <taxon>Bacillati</taxon>
        <taxon>Bacillota</taxon>
        <taxon>Clostridia</taxon>
        <taxon>Peptostreptococcales</taxon>
        <taxon>Anaerovoracaceae</taxon>
        <taxon>Mogibacterium</taxon>
    </lineage>
</organism>
<dbReference type="Proteomes" id="UP000237883">
    <property type="component" value="Chromosome"/>
</dbReference>
<feature type="transmembrane region" description="Helical" evidence="1">
    <location>
        <begin position="37"/>
        <end position="61"/>
    </location>
</feature>
<accession>A0A2S0L6E5</accession>